<dbReference type="InterPro" id="IPR051914">
    <property type="entry name" value="FAD-linked_OxidoTrans_Type4"/>
</dbReference>
<keyword evidence="3" id="KW-0274">FAD</keyword>
<keyword evidence="2" id="KW-0285">Flavoprotein</keyword>
<proteinExistence type="predicted"/>
<evidence type="ECO:0000313" key="7">
    <source>
        <dbReference type="Proteomes" id="UP000483261"/>
    </source>
</evidence>
<comment type="caution">
    <text evidence="6">The sequence shown here is derived from an EMBL/GenBank/DDBJ whole genome shotgun (WGS) entry which is preliminary data.</text>
</comment>
<dbReference type="Gene3D" id="3.30.70.2740">
    <property type="match status" value="1"/>
</dbReference>
<dbReference type="InterPro" id="IPR016164">
    <property type="entry name" value="FAD-linked_Oxase-like_C"/>
</dbReference>
<dbReference type="PANTHER" id="PTHR42934:SF2">
    <property type="entry name" value="GLYCOLATE OXIDASE SUBUNIT GLCD"/>
    <property type="match status" value="1"/>
</dbReference>
<feature type="domain" description="FAD-binding PCMH-type" evidence="5">
    <location>
        <begin position="39"/>
        <end position="218"/>
    </location>
</feature>
<dbReference type="RefSeq" id="WP_165111674.1">
    <property type="nucleotide sequence ID" value="NZ_JAALAA010000011.1"/>
</dbReference>
<dbReference type="InterPro" id="IPR016171">
    <property type="entry name" value="Vanillyl_alc_oxidase_C-sub2"/>
</dbReference>
<evidence type="ECO:0000256" key="1">
    <source>
        <dbReference type="ARBA" id="ARBA00001974"/>
    </source>
</evidence>
<protein>
    <submittedName>
        <fullName evidence="6">FAD-binding protein</fullName>
    </submittedName>
</protein>
<evidence type="ECO:0000256" key="3">
    <source>
        <dbReference type="ARBA" id="ARBA00022827"/>
    </source>
</evidence>
<name>A0A6M1R5H8_9ACTN</name>
<dbReference type="PANTHER" id="PTHR42934">
    <property type="entry name" value="GLYCOLATE OXIDASE SUBUNIT GLCD"/>
    <property type="match status" value="1"/>
</dbReference>
<dbReference type="Gene3D" id="1.10.45.10">
    <property type="entry name" value="Vanillyl-alcohol Oxidase, Chain A, domain 4"/>
    <property type="match status" value="1"/>
</dbReference>
<evidence type="ECO:0000313" key="6">
    <source>
        <dbReference type="EMBL" id="NGN93951.1"/>
    </source>
</evidence>
<sequence length="460" mass="47584">MTTESQLSLVDDLDASVSEVVTDELSLLAASTDRSGSVAAGLPLAVVRAHSVEDVQAAMRVASAHRVPVVPRGAGTGLAGGAVAGTGHLVVDLSAMDRILELDPVDEVAVVEPGVLNARLDAAAAEVGLRYAPDPASAAICSIGGNVATNAGGLRCVKYGVTREAVLGLDVVLADGTLIHTGRRTMKGVAGLDLTALFVGSEGTLGIVVGATLRLKPRPVSTLTASAAYASVAAAARACAEIAAARRLPSMLEFIDRRCLEAVDRFAGTSYSERGDALVIAQADGPAAATEIEAIAAIVGKEATWIEQGVDEESSDRLVEARRQVLPAIEAEGSWFIEDICVPRSRLAEAVDRISEISQRHGVRTYTLAHAGDGNLHPVIGWNPSPDDVPGVMPPAETLAGDEIFALAIELGGTTTGEHGVGRLKRKWLEPEIGADSIDLQHRIKAALDPLGILNPGVGF</sequence>
<gene>
    <name evidence="6" type="ORF">G5C66_14505</name>
</gene>
<dbReference type="GO" id="GO:0071949">
    <property type="term" value="F:FAD binding"/>
    <property type="evidence" value="ECO:0007669"/>
    <property type="project" value="InterPro"/>
</dbReference>
<dbReference type="AlphaFoldDB" id="A0A6M1R5H8"/>
<dbReference type="InterPro" id="IPR036318">
    <property type="entry name" value="FAD-bd_PCMH-like_sf"/>
</dbReference>
<dbReference type="InterPro" id="IPR016169">
    <property type="entry name" value="FAD-bd_PCMH_sub2"/>
</dbReference>
<dbReference type="SUPFAM" id="SSF56176">
    <property type="entry name" value="FAD-binding/transporter-associated domain-like"/>
    <property type="match status" value="1"/>
</dbReference>
<reference evidence="6 7" key="1">
    <citation type="submission" date="2020-02" db="EMBL/GenBank/DDBJ databases">
        <title>Whole-genome analyses of novel actinobacteria.</title>
        <authorList>
            <person name="Sahin N."/>
        </authorList>
    </citation>
    <scope>NUCLEOTIDE SEQUENCE [LARGE SCALE GENOMIC DNA]</scope>
    <source>
        <strain evidence="6 7">KC13</strain>
    </source>
</reference>
<dbReference type="InterPro" id="IPR004113">
    <property type="entry name" value="FAD-bd_oxidored_4_C"/>
</dbReference>
<dbReference type="FunFam" id="1.10.45.10:FF:000001">
    <property type="entry name" value="D-lactate dehydrogenase mitochondrial"/>
    <property type="match status" value="1"/>
</dbReference>
<dbReference type="PROSITE" id="PS51387">
    <property type="entry name" value="FAD_PCMH"/>
    <property type="match status" value="1"/>
</dbReference>
<dbReference type="Gene3D" id="3.30.465.10">
    <property type="match status" value="1"/>
</dbReference>
<dbReference type="Pfam" id="PF01565">
    <property type="entry name" value="FAD_binding_4"/>
    <property type="match status" value="1"/>
</dbReference>
<keyword evidence="4" id="KW-0560">Oxidoreductase</keyword>
<organism evidence="6 7">
    <name type="scientific">Nocardioides turkmenicus</name>
    <dbReference type="NCBI Taxonomy" id="2711220"/>
    <lineage>
        <taxon>Bacteria</taxon>
        <taxon>Bacillati</taxon>
        <taxon>Actinomycetota</taxon>
        <taxon>Actinomycetes</taxon>
        <taxon>Propionibacteriales</taxon>
        <taxon>Nocardioidaceae</taxon>
        <taxon>Nocardioides</taxon>
    </lineage>
</organism>
<dbReference type="EMBL" id="JAALAA010000011">
    <property type="protein sequence ID" value="NGN93951.1"/>
    <property type="molecule type" value="Genomic_DNA"/>
</dbReference>
<dbReference type="Pfam" id="PF02913">
    <property type="entry name" value="FAD-oxidase_C"/>
    <property type="match status" value="1"/>
</dbReference>
<dbReference type="InterPro" id="IPR016166">
    <property type="entry name" value="FAD-bd_PCMH"/>
</dbReference>
<dbReference type="GO" id="GO:0016491">
    <property type="term" value="F:oxidoreductase activity"/>
    <property type="evidence" value="ECO:0007669"/>
    <property type="project" value="UniProtKB-KW"/>
</dbReference>
<dbReference type="InterPro" id="IPR006094">
    <property type="entry name" value="Oxid_FAD_bind_N"/>
</dbReference>
<accession>A0A6M1R5H8</accession>
<dbReference type="SUPFAM" id="SSF55103">
    <property type="entry name" value="FAD-linked oxidases, C-terminal domain"/>
    <property type="match status" value="1"/>
</dbReference>
<evidence type="ECO:0000259" key="5">
    <source>
        <dbReference type="PROSITE" id="PS51387"/>
    </source>
</evidence>
<evidence type="ECO:0000256" key="4">
    <source>
        <dbReference type="ARBA" id="ARBA00023002"/>
    </source>
</evidence>
<dbReference type="Proteomes" id="UP000483261">
    <property type="component" value="Unassembled WGS sequence"/>
</dbReference>
<evidence type="ECO:0000256" key="2">
    <source>
        <dbReference type="ARBA" id="ARBA00022630"/>
    </source>
</evidence>
<keyword evidence="7" id="KW-1185">Reference proteome</keyword>
<comment type="cofactor">
    <cofactor evidence="1">
        <name>FAD</name>
        <dbReference type="ChEBI" id="CHEBI:57692"/>
    </cofactor>
</comment>